<evidence type="ECO:0000313" key="2">
    <source>
        <dbReference type="EMBL" id="PWI33286.1"/>
    </source>
</evidence>
<sequence>MDKTSLQTQTNQKIAVLLHMLTQELHSTDNMPQAEGWKYLSTLVMNHLNEDISRFEQELACNYSDMRMMFYQLVIAKLRETVEEKRSQSGLPHYGRGQLSIA</sequence>
<name>A0A2U3B900_9VIBR</name>
<keyword evidence="3" id="KW-1185">Reference proteome</keyword>
<evidence type="ECO:0000313" key="3">
    <source>
        <dbReference type="Proteomes" id="UP000245362"/>
    </source>
</evidence>
<protein>
    <submittedName>
        <fullName evidence="2">Uncharacterized protein</fullName>
    </submittedName>
</protein>
<dbReference type="AlphaFoldDB" id="A0A2U3B900"/>
<evidence type="ECO:0000256" key="1">
    <source>
        <dbReference type="SAM" id="MobiDB-lite"/>
    </source>
</evidence>
<feature type="region of interest" description="Disordered" evidence="1">
    <location>
        <begin position="83"/>
        <end position="102"/>
    </location>
</feature>
<dbReference type="EMBL" id="QFWT01000005">
    <property type="protein sequence ID" value="PWI33286.1"/>
    <property type="molecule type" value="Genomic_DNA"/>
</dbReference>
<accession>A0A2U3B900</accession>
<dbReference type="RefSeq" id="WP_109319870.1">
    <property type="nucleotide sequence ID" value="NZ_QFWT01000005.1"/>
</dbReference>
<organism evidence="2 3">
    <name type="scientific">Vibrio albus</name>
    <dbReference type="NCBI Taxonomy" id="2200953"/>
    <lineage>
        <taxon>Bacteria</taxon>
        <taxon>Pseudomonadati</taxon>
        <taxon>Pseudomonadota</taxon>
        <taxon>Gammaproteobacteria</taxon>
        <taxon>Vibrionales</taxon>
        <taxon>Vibrionaceae</taxon>
        <taxon>Vibrio</taxon>
    </lineage>
</organism>
<reference evidence="2 3" key="1">
    <citation type="submission" date="2018-05" db="EMBL/GenBank/DDBJ databases">
        <title>Vibrio limimaris sp. nov., isolated from marine sediment.</title>
        <authorList>
            <person name="Li C.-M."/>
        </authorList>
    </citation>
    <scope>NUCLEOTIDE SEQUENCE [LARGE SCALE GENOMIC DNA]</scope>
    <source>
        <strain evidence="2 3">E4404</strain>
    </source>
</reference>
<proteinExistence type="predicted"/>
<gene>
    <name evidence="2" type="ORF">DI392_10535</name>
</gene>
<dbReference type="Proteomes" id="UP000245362">
    <property type="component" value="Unassembled WGS sequence"/>
</dbReference>
<comment type="caution">
    <text evidence="2">The sequence shown here is derived from an EMBL/GenBank/DDBJ whole genome shotgun (WGS) entry which is preliminary data.</text>
</comment>